<reference evidence="4" key="1">
    <citation type="submission" date="2021-02" db="EMBL/GenBank/DDBJ databases">
        <title>First Annotated Genome of the Yellow-green Alga Tribonema minus.</title>
        <authorList>
            <person name="Mahan K.M."/>
        </authorList>
    </citation>
    <scope>NUCLEOTIDE SEQUENCE</scope>
    <source>
        <strain evidence="4">UTEX B ZZ1240</strain>
    </source>
</reference>
<evidence type="ECO:0000256" key="1">
    <source>
        <dbReference type="SAM" id="MobiDB-lite"/>
    </source>
</evidence>
<dbReference type="PANTHER" id="PTHR31323:SF1">
    <property type="entry name" value="MECHANOSENSITIVE ION CHANNEL PROTEIN"/>
    <property type="match status" value="1"/>
</dbReference>
<name>A0A835YYX4_9STRA</name>
<keyword evidence="2" id="KW-1133">Transmembrane helix</keyword>
<evidence type="ECO:0000256" key="2">
    <source>
        <dbReference type="SAM" id="Phobius"/>
    </source>
</evidence>
<dbReference type="AlphaFoldDB" id="A0A835YYX4"/>
<proteinExistence type="predicted"/>
<keyword evidence="5" id="KW-1185">Reference proteome</keyword>
<dbReference type="InterPro" id="IPR006685">
    <property type="entry name" value="MscS_channel_2nd"/>
</dbReference>
<feature type="domain" description="Mechanosensitive ion channel MscS" evidence="3">
    <location>
        <begin position="139"/>
        <end position="212"/>
    </location>
</feature>
<comment type="caution">
    <text evidence="4">The sequence shown here is derived from an EMBL/GenBank/DDBJ whole genome shotgun (WGS) entry which is preliminary data.</text>
</comment>
<keyword evidence="2" id="KW-0812">Transmembrane</keyword>
<feature type="transmembrane region" description="Helical" evidence="2">
    <location>
        <begin position="592"/>
        <end position="613"/>
    </location>
</feature>
<dbReference type="GO" id="GO:0005262">
    <property type="term" value="F:calcium channel activity"/>
    <property type="evidence" value="ECO:0007669"/>
    <property type="project" value="TreeGrafter"/>
</dbReference>
<keyword evidence="2" id="KW-0472">Membrane</keyword>
<dbReference type="PANTHER" id="PTHR31323">
    <property type="entry name" value="MECHANOSENSITIVE ION CHANNEL PROTEIN MSY2"/>
    <property type="match status" value="1"/>
</dbReference>
<protein>
    <recommendedName>
        <fullName evidence="3">Mechanosensitive ion channel MscS domain-containing protein</fullName>
    </recommendedName>
</protein>
<sequence>MRRIIRMLPHSPASLKSSSRALSPPRPLRQTLKVSQLRECLDPLLAKHLKRALGAESDAFEIDHKRFEKALYKATDSRTALKRTLHDYMRIMGKLEVGLGVLSCIVMGLVCGIILDVNFVQAGTTWLTLALAFSFCFGDTVKRLFEGLVLVFVWNPYGISDRVFINDDYKVEMNLVVTKINLLNTEFIRSDGQLCIISNSIIQQRDVRNASRAEFNCTVFFAKLHASVCTDVLIALSDHLEDFRLTDWRGEVKEMPPKRRPEVASPRKLRSRTSKASTTKSRTLKEAQSPKRARRSKAKTPIQSSPKRSPRRKVTRRAQAQVAGDGGVEIAKQPPKRLSRSPKAGRTTLIAHPLPVATLVDAPSGAPYTQNQLEEVYTFNSEFARGVSDLDVQCGRGYMFRGDRRKARCVQESDEGAIHERKRVLRLLQEGTLLTKQLRDEVQKVKNMYEVTVSVMLDRIEHDTDASLKRNLKRQHATYRDYTMAVMTLAAKLMYHLEYCTGKDNLGKLEQGCFDGDHLEKLINVSREVSTLLKAFSVTQQRARDIFSTTIGERFRWVKRAVGKAFSWAKDNAWNMIMIVLNYALKNVWKMAVMYVVMTVLPGLVGSFLVAQGAAGQTLTSGCRFINAIVTCLSHASFCAAILSMLPVLAKFCPIVDDVLTKSKSLLVGAMTRLLSKRPHSDKTIEAIAASQIQASVTRTTPSQMAADVL</sequence>
<feature type="transmembrane region" description="Helical" evidence="2">
    <location>
        <begin position="97"/>
        <end position="115"/>
    </location>
</feature>
<dbReference type="OrthoDB" id="544685at2759"/>
<gene>
    <name evidence="4" type="ORF">JKP88DRAFT_244817</name>
</gene>
<evidence type="ECO:0000259" key="3">
    <source>
        <dbReference type="Pfam" id="PF00924"/>
    </source>
</evidence>
<evidence type="ECO:0000313" key="4">
    <source>
        <dbReference type="EMBL" id="KAG5183945.1"/>
    </source>
</evidence>
<dbReference type="Proteomes" id="UP000664859">
    <property type="component" value="Unassembled WGS sequence"/>
</dbReference>
<feature type="transmembrane region" description="Helical" evidence="2">
    <location>
        <begin position="625"/>
        <end position="646"/>
    </location>
</feature>
<feature type="region of interest" description="Disordered" evidence="1">
    <location>
        <begin position="256"/>
        <end position="346"/>
    </location>
</feature>
<dbReference type="GO" id="GO:0006874">
    <property type="term" value="P:intracellular calcium ion homeostasis"/>
    <property type="evidence" value="ECO:0007669"/>
    <property type="project" value="TreeGrafter"/>
</dbReference>
<dbReference type="GO" id="GO:0016020">
    <property type="term" value="C:membrane"/>
    <property type="evidence" value="ECO:0007669"/>
    <property type="project" value="InterPro"/>
</dbReference>
<organism evidence="4 5">
    <name type="scientific">Tribonema minus</name>
    <dbReference type="NCBI Taxonomy" id="303371"/>
    <lineage>
        <taxon>Eukaryota</taxon>
        <taxon>Sar</taxon>
        <taxon>Stramenopiles</taxon>
        <taxon>Ochrophyta</taxon>
        <taxon>PX clade</taxon>
        <taxon>Xanthophyceae</taxon>
        <taxon>Tribonematales</taxon>
        <taxon>Tribonemataceae</taxon>
        <taxon>Tribonema</taxon>
    </lineage>
</organism>
<dbReference type="EMBL" id="JAFCMP010000179">
    <property type="protein sequence ID" value="KAG5183945.1"/>
    <property type="molecule type" value="Genomic_DNA"/>
</dbReference>
<dbReference type="Pfam" id="PF00924">
    <property type="entry name" value="MS_channel_2nd"/>
    <property type="match status" value="1"/>
</dbReference>
<accession>A0A835YYX4</accession>
<evidence type="ECO:0000313" key="5">
    <source>
        <dbReference type="Proteomes" id="UP000664859"/>
    </source>
</evidence>